<name>A0ABD5NDP6_9EURY</name>
<dbReference type="PROSITE" id="PS51257">
    <property type="entry name" value="PROKAR_LIPOPROTEIN"/>
    <property type="match status" value="1"/>
</dbReference>
<dbReference type="EMBL" id="JBHRWN010000002">
    <property type="protein sequence ID" value="MFC3476979.1"/>
    <property type="molecule type" value="Genomic_DNA"/>
</dbReference>
<accession>A0ABD5NDP6</accession>
<dbReference type="RefSeq" id="WP_232571884.1">
    <property type="nucleotide sequence ID" value="NZ_CP089466.1"/>
</dbReference>
<evidence type="ECO:0000256" key="1">
    <source>
        <dbReference type="SAM" id="MobiDB-lite"/>
    </source>
</evidence>
<dbReference type="Proteomes" id="UP001595660">
    <property type="component" value="Unassembled WGS sequence"/>
</dbReference>
<protein>
    <submittedName>
        <fullName evidence="2">Immunoglobulin-like domain-containing protein</fullName>
    </submittedName>
</protein>
<organism evidence="2 3">
    <name type="scientific">Halobacterium litoreum</name>
    <dbReference type="NCBI Taxonomy" id="2039234"/>
    <lineage>
        <taxon>Archaea</taxon>
        <taxon>Methanobacteriati</taxon>
        <taxon>Methanobacteriota</taxon>
        <taxon>Stenosarchaea group</taxon>
        <taxon>Halobacteria</taxon>
        <taxon>Halobacteriales</taxon>
        <taxon>Halobacteriaceae</taxon>
        <taxon>Halobacterium</taxon>
    </lineage>
</organism>
<dbReference type="GeneID" id="69117100"/>
<gene>
    <name evidence="2" type="ORF">ACFOKC_04500</name>
</gene>
<proteinExistence type="predicted"/>
<evidence type="ECO:0000313" key="2">
    <source>
        <dbReference type="EMBL" id="MFC3476979.1"/>
    </source>
</evidence>
<dbReference type="AlphaFoldDB" id="A0ABD5NDP6"/>
<reference evidence="2 3" key="1">
    <citation type="journal article" date="2019" name="Int. J. Syst. Evol. Microbiol.">
        <title>The Global Catalogue of Microorganisms (GCM) 10K type strain sequencing project: providing services to taxonomists for standard genome sequencing and annotation.</title>
        <authorList>
            <consortium name="The Broad Institute Genomics Platform"/>
            <consortium name="The Broad Institute Genome Sequencing Center for Infectious Disease"/>
            <person name="Wu L."/>
            <person name="Ma J."/>
        </authorList>
    </citation>
    <scope>NUCLEOTIDE SEQUENCE [LARGE SCALE GENOMIC DNA]</scope>
    <source>
        <strain evidence="2 3">CGMCC 1.12562</strain>
    </source>
</reference>
<keyword evidence="3" id="KW-1185">Reference proteome</keyword>
<sequence>MKRRALLGTLASLAVAGCTSSGSTPDDTQTTQRTTQTTDRTTQTTDATTTATLPDELRTLGAPASDVDCPVADTDDGRVVVHGEHPDSPLSLSLDDDTLDLPADETTFVLANDTDYRFMTNFYGWKLSKRVDGRWFRVAPQFWPQPLHSLPAGESHEWSFAVDNGDPVDPGSGGMDDIALAGLGGGTYAFTTHGSFSPEDGESVPVGFCAEFELNGDPVELTPTDGVTASRDGATVTVTTGEEPTEDEPMSAFVVERVEPQAETPVRERITEQLLRPDPGFGDQSGYRNTIPFFEDGVDTVRLEAPNGTHPPFGVDEGYFVEYEGERYRISSERPA</sequence>
<feature type="region of interest" description="Disordered" evidence="1">
    <location>
        <begin position="18"/>
        <end position="73"/>
    </location>
</feature>
<comment type="caution">
    <text evidence="2">The sequence shown here is derived from an EMBL/GenBank/DDBJ whole genome shotgun (WGS) entry which is preliminary data.</text>
</comment>
<feature type="compositionally biased region" description="Low complexity" evidence="1">
    <location>
        <begin position="26"/>
        <end position="52"/>
    </location>
</feature>
<evidence type="ECO:0000313" key="3">
    <source>
        <dbReference type="Proteomes" id="UP001595660"/>
    </source>
</evidence>